<name>A0AAV4I8P0_9GAST</name>
<keyword evidence="3" id="KW-1185">Reference proteome</keyword>
<dbReference type="AlphaFoldDB" id="A0AAV4I8P0"/>
<keyword evidence="1" id="KW-0732">Signal</keyword>
<feature type="signal peptide" evidence="1">
    <location>
        <begin position="1"/>
        <end position="26"/>
    </location>
</feature>
<accession>A0AAV4I8P0</accession>
<dbReference type="EMBL" id="BMAT01002388">
    <property type="protein sequence ID" value="GFS05881.1"/>
    <property type="molecule type" value="Genomic_DNA"/>
</dbReference>
<gene>
    <name evidence="2" type="ORF">ElyMa_001210500</name>
</gene>
<evidence type="ECO:0000256" key="1">
    <source>
        <dbReference type="SAM" id="SignalP"/>
    </source>
</evidence>
<dbReference type="Proteomes" id="UP000762676">
    <property type="component" value="Unassembled WGS sequence"/>
</dbReference>
<comment type="caution">
    <text evidence="2">The sequence shown here is derived from an EMBL/GenBank/DDBJ whole genome shotgun (WGS) entry which is preliminary data.</text>
</comment>
<proteinExistence type="predicted"/>
<reference evidence="2 3" key="1">
    <citation type="journal article" date="2021" name="Elife">
        <title>Chloroplast acquisition without the gene transfer in kleptoplastic sea slugs, Plakobranchus ocellatus.</title>
        <authorList>
            <person name="Maeda T."/>
            <person name="Takahashi S."/>
            <person name="Yoshida T."/>
            <person name="Shimamura S."/>
            <person name="Takaki Y."/>
            <person name="Nagai Y."/>
            <person name="Toyoda A."/>
            <person name="Suzuki Y."/>
            <person name="Arimoto A."/>
            <person name="Ishii H."/>
            <person name="Satoh N."/>
            <person name="Nishiyama T."/>
            <person name="Hasebe M."/>
            <person name="Maruyama T."/>
            <person name="Minagawa J."/>
            <person name="Obokata J."/>
            <person name="Shigenobu S."/>
        </authorList>
    </citation>
    <scope>NUCLEOTIDE SEQUENCE [LARGE SCALE GENOMIC DNA]</scope>
</reference>
<evidence type="ECO:0000313" key="3">
    <source>
        <dbReference type="Proteomes" id="UP000762676"/>
    </source>
</evidence>
<organism evidence="2 3">
    <name type="scientific">Elysia marginata</name>
    <dbReference type="NCBI Taxonomy" id="1093978"/>
    <lineage>
        <taxon>Eukaryota</taxon>
        <taxon>Metazoa</taxon>
        <taxon>Spiralia</taxon>
        <taxon>Lophotrochozoa</taxon>
        <taxon>Mollusca</taxon>
        <taxon>Gastropoda</taxon>
        <taxon>Heterobranchia</taxon>
        <taxon>Euthyneura</taxon>
        <taxon>Panpulmonata</taxon>
        <taxon>Sacoglossa</taxon>
        <taxon>Placobranchoidea</taxon>
        <taxon>Plakobranchidae</taxon>
        <taxon>Elysia</taxon>
    </lineage>
</organism>
<feature type="chain" id="PRO_5043752699" evidence="1">
    <location>
        <begin position="27"/>
        <end position="208"/>
    </location>
</feature>
<protein>
    <submittedName>
        <fullName evidence="2">Uncharacterized protein</fullName>
    </submittedName>
</protein>
<sequence length="208" mass="22607">MPAPNCTVFHLILPVVRHLNLTQVLALLNDTQHRYTQQQLLPLDAAVNSPNSSSSVGGGVALTSEGHNLSARSLDAKNDAQGAVKFTVAVVLLYGECSERDATRLVQNFHRDRSRLDRQYHKAKIESLVRNIHADNLTEILISGDKCHQGHQQTELGPMAQTEPGPVAQGKTSCFSGLEESSGILRDGLNARVGFASQSPSRDEVEFS</sequence>
<evidence type="ECO:0000313" key="2">
    <source>
        <dbReference type="EMBL" id="GFS05881.1"/>
    </source>
</evidence>